<comment type="cofactor">
    <cofactor evidence="12">
        <name>Mg(2+)</name>
        <dbReference type="ChEBI" id="CHEBI:18420"/>
    </cofactor>
    <cofactor evidence="12">
        <name>Mn(2+)</name>
        <dbReference type="ChEBI" id="CHEBI:29035"/>
    </cofactor>
    <text evidence="12">Binds 2 magnesium or manganese ions per subunit.</text>
</comment>
<keyword evidence="16" id="KW-1185">Reference proteome</keyword>
<evidence type="ECO:0000256" key="6">
    <source>
        <dbReference type="ARBA" id="ARBA00022840"/>
    </source>
</evidence>
<keyword evidence="4 10" id="KW-0436">Ligase</keyword>
<dbReference type="Proteomes" id="UP000005947">
    <property type="component" value="Unassembled WGS sequence"/>
</dbReference>
<evidence type="ECO:0000256" key="3">
    <source>
        <dbReference type="ARBA" id="ARBA00022490"/>
    </source>
</evidence>
<evidence type="ECO:0000256" key="10">
    <source>
        <dbReference type="HAMAP-Rule" id="MF_00047"/>
    </source>
</evidence>
<comment type="similarity">
    <text evidence="2 10">Belongs to the D-alanine--D-alanine ligase family.</text>
</comment>
<keyword evidence="8 10" id="KW-0573">Peptidoglycan synthesis</keyword>
<evidence type="ECO:0000313" key="15">
    <source>
        <dbReference type="EMBL" id="EGF23210.1"/>
    </source>
</evidence>
<feature type="binding site" evidence="12">
    <location>
        <position position="279"/>
    </location>
    <ligand>
        <name>Mg(2+)</name>
        <dbReference type="ChEBI" id="CHEBI:18420"/>
        <label>1</label>
    </ligand>
</feature>
<evidence type="ECO:0000259" key="14">
    <source>
        <dbReference type="PROSITE" id="PS50975"/>
    </source>
</evidence>
<proteinExistence type="inferred from homology"/>
<keyword evidence="5 13" id="KW-0547">Nucleotide-binding</keyword>
<feature type="binding site" evidence="12">
    <location>
        <position position="279"/>
    </location>
    <ligand>
        <name>Mg(2+)</name>
        <dbReference type="ChEBI" id="CHEBI:18420"/>
        <label>2</label>
    </ligand>
</feature>
<feature type="binding site" evidence="12">
    <location>
        <position position="281"/>
    </location>
    <ligand>
        <name>Mg(2+)</name>
        <dbReference type="ChEBI" id="CHEBI:18420"/>
        <label>2</label>
    </ligand>
</feature>
<dbReference type="SUPFAM" id="SSF52440">
    <property type="entry name" value="PreATP-grasp domain"/>
    <property type="match status" value="1"/>
</dbReference>
<protein>
    <recommendedName>
        <fullName evidence="10">D-alanine--D-alanine ligase</fullName>
        <ecNumber evidence="10">6.3.2.4</ecNumber>
    </recommendedName>
    <alternativeName>
        <fullName evidence="10">D-Ala-D-Ala ligase</fullName>
    </alternativeName>
    <alternativeName>
        <fullName evidence="10">D-alanylalanine synthetase</fullName>
    </alternativeName>
</protein>
<dbReference type="GO" id="GO:0008360">
    <property type="term" value="P:regulation of cell shape"/>
    <property type="evidence" value="ECO:0007669"/>
    <property type="project" value="UniProtKB-KW"/>
</dbReference>
<gene>
    <name evidence="10" type="primary">ddl</name>
    <name evidence="15" type="ORF">HMPREF0091_10157</name>
</gene>
<keyword evidence="12" id="KW-0479">Metal-binding</keyword>
<dbReference type="GO" id="GO:0071555">
    <property type="term" value="P:cell wall organization"/>
    <property type="evidence" value="ECO:0007669"/>
    <property type="project" value="UniProtKB-KW"/>
</dbReference>
<dbReference type="GO" id="GO:0009252">
    <property type="term" value="P:peptidoglycan biosynthetic process"/>
    <property type="evidence" value="ECO:0007669"/>
    <property type="project" value="UniProtKB-UniRule"/>
</dbReference>
<keyword evidence="12" id="KW-0460">Magnesium</keyword>
<dbReference type="eggNOG" id="COG1181">
    <property type="taxonomic scope" value="Bacteria"/>
</dbReference>
<dbReference type="EMBL" id="ACGK02000001">
    <property type="protein sequence ID" value="EGF23210.1"/>
    <property type="molecule type" value="Genomic_DNA"/>
</dbReference>
<dbReference type="GO" id="GO:0005524">
    <property type="term" value="F:ATP binding"/>
    <property type="evidence" value="ECO:0007669"/>
    <property type="project" value="UniProtKB-UniRule"/>
</dbReference>
<dbReference type="NCBIfam" id="TIGR01205">
    <property type="entry name" value="D_ala_D_alaTIGR"/>
    <property type="match status" value="1"/>
</dbReference>
<dbReference type="InterPro" id="IPR011095">
    <property type="entry name" value="Dala_Dala_lig_C"/>
</dbReference>
<dbReference type="PANTHER" id="PTHR23132:SF23">
    <property type="entry name" value="D-ALANINE--D-ALANINE LIGASE B"/>
    <property type="match status" value="1"/>
</dbReference>
<keyword evidence="9 10" id="KW-0961">Cell wall biogenesis/degradation</keyword>
<dbReference type="OrthoDB" id="9813261at2"/>
<dbReference type="InterPro" id="IPR013815">
    <property type="entry name" value="ATP_grasp_subdomain_1"/>
</dbReference>
<evidence type="ECO:0000256" key="4">
    <source>
        <dbReference type="ARBA" id="ARBA00022598"/>
    </source>
</evidence>
<feature type="active site" evidence="11">
    <location>
        <position position="21"/>
    </location>
</feature>
<sequence length="317" mass="34492">MQKTDVTHYRIAVLAGGWSDEAQISLQSGTECVKALKTAGFTTVEMFDVKDLSFIQRLAAHEFDIAFVAMHGRYGEDGCIQGLLEILHIPYTCSGVLASAMGTAKDIAKLAYENAGIPTPKDACLASDDEIDKNVVQHIVDKLGLPLFVKPTDNGSSFGVFKVEEQKDLADAIKEEQKTGTHVLIEQAIVGTEITVPVIGNHHPHALPIVEIVFNAPFYDIQAKAEPAPLHHVIPARLDKDVYAHAQELAEQAHVALGCRGVSRTDFIVDENGVPYALETNIIPGMTERSLIPDSAAHEGMGFPELCKRLVEYALEK</sequence>
<comment type="function">
    <text evidence="10">Cell wall formation.</text>
</comment>
<evidence type="ECO:0000256" key="8">
    <source>
        <dbReference type="ARBA" id="ARBA00022984"/>
    </source>
</evidence>
<accession>F1T5S6</accession>
<dbReference type="InterPro" id="IPR011127">
    <property type="entry name" value="Dala_Dala_lig_N"/>
</dbReference>
<dbReference type="PROSITE" id="PS00843">
    <property type="entry name" value="DALA_DALA_LIGASE_1"/>
    <property type="match status" value="1"/>
</dbReference>
<dbReference type="PANTHER" id="PTHR23132">
    <property type="entry name" value="D-ALANINE--D-ALANINE LIGASE"/>
    <property type="match status" value="1"/>
</dbReference>
<feature type="active site" evidence="11">
    <location>
        <position position="290"/>
    </location>
</feature>
<dbReference type="HAMAP" id="MF_00047">
    <property type="entry name" value="Dala_Dala_lig"/>
    <property type="match status" value="1"/>
</dbReference>
<dbReference type="PIRSF" id="PIRSF039102">
    <property type="entry name" value="Ddl/VanB"/>
    <property type="match status" value="1"/>
</dbReference>
<dbReference type="InterPro" id="IPR016185">
    <property type="entry name" value="PreATP-grasp_dom_sf"/>
</dbReference>
<dbReference type="GO" id="GO:0046872">
    <property type="term" value="F:metal ion binding"/>
    <property type="evidence" value="ECO:0007669"/>
    <property type="project" value="UniProtKB-KW"/>
</dbReference>
<comment type="catalytic activity">
    <reaction evidence="10">
        <text>2 D-alanine + ATP = D-alanyl-D-alanine + ADP + phosphate + H(+)</text>
        <dbReference type="Rhea" id="RHEA:11224"/>
        <dbReference type="ChEBI" id="CHEBI:15378"/>
        <dbReference type="ChEBI" id="CHEBI:30616"/>
        <dbReference type="ChEBI" id="CHEBI:43474"/>
        <dbReference type="ChEBI" id="CHEBI:57416"/>
        <dbReference type="ChEBI" id="CHEBI:57822"/>
        <dbReference type="ChEBI" id="CHEBI:456216"/>
        <dbReference type="EC" id="6.3.2.4"/>
    </reaction>
</comment>
<dbReference type="RefSeq" id="WP_006302267.1">
    <property type="nucleotide sequence ID" value="NZ_ACGK02000001.1"/>
</dbReference>
<dbReference type="InterPro" id="IPR000291">
    <property type="entry name" value="D-Ala_lig_Van_CS"/>
</dbReference>
<dbReference type="SUPFAM" id="SSF56059">
    <property type="entry name" value="Glutathione synthetase ATP-binding domain-like"/>
    <property type="match status" value="1"/>
</dbReference>
<keyword evidence="6 13" id="KW-0067">ATP-binding</keyword>
<evidence type="ECO:0000256" key="11">
    <source>
        <dbReference type="PIRSR" id="PIRSR039102-1"/>
    </source>
</evidence>
<feature type="binding site" evidence="12">
    <location>
        <position position="266"/>
    </location>
    <ligand>
        <name>Mg(2+)</name>
        <dbReference type="ChEBI" id="CHEBI:18420"/>
        <label>1</label>
    </ligand>
</feature>
<dbReference type="PROSITE" id="PS50975">
    <property type="entry name" value="ATP_GRASP"/>
    <property type="match status" value="1"/>
</dbReference>
<evidence type="ECO:0000256" key="7">
    <source>
        <dbReference type="ARBA" id="ARBA00022960"/>
    </source>
</evidence>
<keyword evidence="12" id="KW-0464">Manganese</keyword>
<evidence type="ECO:0000313" key="16">
    <source>
        <dbReference type="Proteomes" id="UP000005947"/>
    </source>
</evidence>
<evidence type="ECO:0000256" key="13">
    <source>
        <dbReference type="PROSITE-ProRule" id="PRU00409"/>
    </source>
</evidence>
<dbReference type="GeneID" id="93210910"/>
<dbReference type="NCBIfam" id="NF002378">
    <property type="entry name" value="PRK01372.1"/>
    <property type="match status" value="1"/>
</dbReference>
<keyword evidence="3 10" id="KW-0963">Cytoplasm</keyword>
<feature type="domain" description="ATP-grasp" evidence="14">
    <location>
        <begin position="109"/>
        <end position="312"/>
    </location>
</feature>
<name>F1T5S6_9ACTN</name>
<dbReference type="Pfam" id="PF07478">
    <property type="entry name" value="Dala_Dala_lig_C"/>
    <property type="match status" value="1"/>
</dbReference>
<dbReference type="Pfam" id="PF01820">
    <property type="entry name" value="Dala_Dala_lig_N"/>
    <property type="match status" value="1"/>
</dbReference>
<feature type="active site" evidence="11">
    <location>
        <position position="156"/>
    </location>
</feature>
<reference evidence="15 16" key="1">
    <citation type="submission" date="2011-02" db="EMBL/GenBank/DDBJ databases">
        <authorList>
            <person name="Muzny D."/>
            <person name="Qin X."/>
            <person name="Buhay C."/>
            <person name="Dugan-Rocha S."/>
            <person name="Ding Y."/>
            <person name="Chen G."/>
            <person name="Hawes A."/>
            <person name="Holder M."/>
            <person name="Jhangiani S."/>
            <person name="Johnson A."/>
            <person name="Khan Z."/>
            <person name="Li Z."/>
            <person name="Liu W."/>
            <person name="Liu X."/>
            <person name="Perez L."/>
            <person name="Shen H."/>
            <person name="Wang Q."/>
            <person name="Watt J."/>
            <person name="Xi L."/>
            <person name="Xin Y."/>
            <person name="Zhou J."/>
            <person name="Deng J."/>
            <person name="Jiang H."/>
            <person name="Liu Y."/>
            <person name="Qu J."/>
            <person name="Song X.-Z."/>
            <person name="Zhang L."/>
            <person name="Villasana D."/>
            <person name="Johnson A."/>
            <person name="Liu J."/>
            <person name="Liyanage D."/>
            <person name="Lorensuhewa L."/>
            <person name="Robinson T."/>
            <person name="Song A."/>
            <person name="Song B.-B."/>
            <person name="Dinh H."/>
            <person name="Thornton R."/>
            <person name="Coyle M."/>
            <person name="Francisco L."/>
            <person name="Jackson L."/>
            <person name="Javaid M."/>
            <person name="Korchina V."/>
            <person name="Kovar C."/>
            <person name="Mata R."/>
            <person name="Mathew T."/>
            <person name="Ngo R."/>
            <person name="Nguyen L."/>
            <person name="Nguyen N."/>
            <person name="Okwuonu G."/>
            <person name="Ongeri F."/>
            <person name="Pham C."/>
            <person name="Simmons D."/>
            <person name="Wilczek-Boney K."/>
            <person name="Hale W."/>
            <person name="Jakkamsetti A."/>
            <person name="Pham P."/>
            <person name="Ruth R."/>
            <person name="San Lucas F."/>
            <person name="Warren J."/>
            <person name="Zhang J."/>
            <person name="Zhao Z."/>
            <person name="Zhou C."/>
            <person name="Zhu D."/>
            <person name="Lee S."/>
            <person name="Bess C."/>
            <person name="Blankenburg K."/>
            <person name="Forbes L."/>
            <person name="Fu Q."/>
            <person name="Gubbala S."/>
            <person name="Hirani K."/>
            <person name="Jayaseelan J.C."/>
            <person name="Lara F."/>
            <person name="Munidasa M."/>
            <person name="Palculict T."/>
            <person name="Patil S."/>
            <person name="Pu L.-L."/>
            <person name="Saada N."/>
            <person name="Tang L."/>
            <person name="Weissenberger G."/>
            <person name="Zhu Y."/>
            <person name="Hemphill L."/>
            <person name="Shang Y."/>
            <person name="Youmans B."/>
            <person name="Ayvaz T."/>
            <person name="Ross M."/>
            <person name="Santibanez J."/>
            <person name="Aqrawi P."/>
            <person name="Gross S."/>
            <person name="Joshi V."/>
            <person name="Fowler G."/>
            <person name="Nazareth L."/>
            <person name="Reid J."/>
            <person name="Worley K."/>
            <person name="Petrosino J."/>
            <person name="Highlander S."/>
            <person name="Gibbs R."/>
        </authorList>
    </citation>
    <scope>NUCLEOTIDE SEQUENCE [LARGE SCALE GENOMIC DNA]</scope>
    <source>
        <strain evidence="15 16">DSM 15829</strain>
    </source>
</reference>
<dbReference type="Gene3D" id="3.40.50.20">
    <property type="match status" value="1"/>
</dbReference>
<dbReference type="EC" id="6.3.2.4" evidence="10"/>
<dbReference type="InterPro" id="IPR005905">
    <property type="entry name" value="D_ala_D_ala"/>
</dbReference>
<organism evidence="15 16">
    <name type="scientific">Fannyhessea vaginae DSM 15829</name>
    <dbReference type="NCBI Taxonomy" id="525256"/>
    <lineage>
        <taxon>Bacteria</taxon>
        <taxon>Bacillati</taxon>
        <taxon>Actinomycetota</taxon>
        <taxon>Coriobacteriia</taxon>
        <taxon>Coriobacteriales</taxon>
        <taxon>Atopobiaceae</taxon>
        <taxon>Fannyhessea</taxon>
    </lineage>
</organism>
<dbReference type="AlphaFoldDB" id="F1T5S6"/>
<evidence type="ECO:0000256" key="9">
    <source>
        <dbReference type="ARBA" id="ARBA00023316"/>
    </source>
</evidence>
<dbReference type="InterPro" id="IPR011761">
    <property type="entry name" value="ATP-grasp"/>
</dbReference>
<comment type="caution">
    <text evidence="15">The sequence shown here is derived from an EMBL/GenBank/DDBJ whole genome shotgun (WGS) entry which is preliminary data.</text>
</comment>
<evidence type="ECO:0000256" key="5">
    <source>
        <dbReference type="ARBA" id="ARBA00022741"/>
    </source>
</evidence>
<evidence type="ECO:0000256" key="12">
    <source>
        <dbReference type="PIRSR" id="PIRSR039102-3"/>
    </source>
</evidence>
<comment type="subcellular location">
    <subcellularLocation>
        <location evidence="1 10">Cytoplasm</location>
    </subcellularLocation>
</comment>
<evidence type="ECO:0000256" key="2">
    <source>
        <dbReference type="ARBA" id="ARBA00010871"/>
    </source>
</evidence>
<evidence type="ECO:0000256" key="1">
    <source>
        <dbReference type="ARBA" id="ARBA00004496"/>
    </source>
</evidence>
<comment type="pathway">
    <text evidence="10">Cell wall biogenesis; peptidoglycan biosynthesis.</text>
</comment>
<dbReference type="Gene3D" id="3.30.470.20">
    <property type="entry name" value="ATP-grasp fold, B domain"/>
    <property type="match status" value="1"/>
</dbReference>
<dbReference type="GO" id="GO:0008716">
    <property type="term" value="F:D-alanine-D-alanine ligase activity"/>
    <property type="evidence" value="ECO:0007669"/>
    <property type="project" value="UniProtKB-UniRule"/>
</dbReference>
<dbReference type="UniPathway" id="UPA00219"/>
<dbReference type="Gene3D" id="3.30.1490.20">
    <property type="entry name" value="ATP-grasp fold, A domain"/>
    <property type="match status" value="1"/>
</dbReference>
<dbReference type="GO" id="GO:0005737">
    <property type="term" value="C:cytoplasm"/>
    <property type="evidence" value="ECO:0007669"/>
    <property type="project" value="UniProtKB-SubCell"/>
</dbReference>
<keyword evidence="7 10" id="KW-0133">Cell shape</keyword>